<dbReference type="OrthoDB" id="1917929at2759"/>
<comment type="caution">
    <text evidence="9">The sequence shown here is derived from an EMBL/GenBank/DDBJ whole genome shotgun (WGS) entry which is preliminary data.</text>
</comment>
<evidence type="ECO:0000256" key="7">
    <source>
        <dbReference type="SAM" id="Phobius"/>
    </source>
</evidence>
<evidence type="ECO:0000313" key="9">
    <source>
        <dbReference type="EMBL" id="GBG61589.1"/>
    </source>
</evidence>
<evidence type="ECO:0000256" key="6">
    <source>
        <dbReference type="SAM" id="MobiDB-lite"/>
    </source>
</evidence>
<reference evidence="9 10" key="1">
    <citation type="journal article" date="2018" name="Cell">
        <title>The Chara Genome: Secondary Complexity and Implications for Plant Terrestrialization.</title>
        <authorList>
            <person name="Nishiyama T."/>
            <person name="Sakayama H."/>
            <person name="Vries J.D."/>
            <person name="Buschmann H."/>
            <person name="Saint-Marcoux D."/>
            <person name="Ullrich K.K."/>
            <person name="Haas F.B."/>
            <person name="Vanderstraeten L."/>
            <person name="Becker D."/>
            <person name="Lang D."/>
            <person name="Vosolsobe S."/>
            <person name="Rombauts S."/>
            <person name="Wilhelmsson P.K.I."/>
            <person name="Janitza P."/>
            <person name="Kern R."/>
            <person name="Heyl A."/>
            <person name="Rumpler F."/>
            <person name="Villalobos L.I.A.C."/>
            <person name="Clay J.M."/>
            <person name="Skokan R."/>
            <person name="Toyoda A."/>
            <person name="Suzuki Y."/>
            <person name="Kagoshima H."/>
            <person name="Schijlen E."/>
            <person name="Tajeshwar N."/>
            <person name="Catarino B."/>
            <person name="Hetherington A.J."/>
            <person name="Saltykova A."/>
            <person name="Bonnot C."/>
            <person name="Breuninger H."/>
            <person name="Symeonidi A."/>
            <person name="Radhakrishnan G.V."/>
            <person name="Van Nieuwerburgh F."/>
            <person name="Deforce D."/>
            <person name="Chang C."/>
            <person name="Karol K.G."/>
            <person name="Hedrich R."/>
            <person name="Ulvskov P."/>
            <person name="Glockner G."/>
            <person name="Delwiche C.F."/>
            <person name="Petrasek J."/>
            <person name="Van de Peer Y."/>
            <person name="Friml J."/>
            <person name="Beilby M."/>
            <person name="Dolan L."/>
            <person name="Kohara Y."/>
            <person name="Sugano S."/>
            <person name="Fujiyama A."/>
            <person name="Delaux P.-M."/>
            <person name="Quint M."/>
            <person name="TheiBen G."/>
            <person name="Hagemann M."/>
            <person name="Harholt J."/>
            <person name="Dunand C."/>
            <person name="Zachgo S."/>
            <person name="Langdale J."/>
            <person name="Maumus F."/>
            <person name="Straeten D.V.D."/>
            <person name="Gould S.B."/>
            <person name="Rensing S.A."/>
        </authorList>
    </citation>
    <scope>NUCLEOTIDE SEQUENCE [LARGE SCALE GENOMIC DNA]</scope>
    <source>
        <strain evidence="9 10">S276</strain>
    </source>
</reference>
<dbReference type="InterPro" id="IPR000620">
    <property type="entry name" value="EamA_dom"/>
</dbReference>
<feature type="domain" description="EamA" evidence="8">
    <location>
        <begin position="501"/>
        <end position="641"/>
    </location>
</feature>
<evidence type="ECO:0000313" key="10">
    <source>
        <dbReference type="Proteomes" id="UP000265515"/>
    </source>
</evidence>
<keyword evidence="10" id="KW-1185">Reference proteome</keyword>
<sequence>MANSCVARCGSSLSIQAGATRQVGPQETSVRVEKQCRPSSACCIGYVTTDSGSLKSRVAKSAAAAQHSPTCCKICNSTISPSHLAKNHSDSSQNSLTKNGQKRDIYRKCMSMHVVNRVRHSVKPADRADRKSSKFCTNVWLDSRHHQHCVRDDVSICRREVDTVCSVAPHRDRHAETGGRSSSLSIVSHCLRTMPGWSSSVSTVRKWGHLAVVTAEITSGDRPPPSSPPADTVDADGPFPTTTMTTEAPPELPSDLQCVETGSGDVECVLVKEDGSVVTAKRSPAMMAAGKSTAASTFNGQSLAQSIGEALLLISPFFFWGTSMVVMKQILPKVGPLFLASVRLIPAGMLVVGFGVWQKRRMPAGALAWTTIILFALVDGTLFQGFLAEGLQRTSAGLGSVIIDSQPLTVAVLATLFFGESLGPLGVLGLLLGVLGLCLIEVPLDVLLGFFKSSVTSPVASSVPGIGTGMAGALSDAVAGVVAQGPAAEIGTQGRSLWDAGEFWMLLAAQSMAVGTVMVRWVCKYNDSIMATGWHMILGGAPLLLLSLYNQEPVLSGGGYVADLTAGDIAGLLYASIFGSAVSYGVFFYNANRGSLTKLSSLTFLTPMFATLFGYLFLGEVLSEVQLIGAATTLVAISLVNSHPSSPDSDEAVLSKDD</sequence>
<dbReference type="SUPFAM" id="SSF103481">
    <property type="entry name" value="Multidrug resistance efflux transporter EmrE"/>
    <property type="match status" value="2"/>
</dbReference>
<feature type="compositionally biased region" description="Low complexity" evidence="6">
    <location>
        <begin position="238"/>
        <end position="249"/>
    </location>
</feature>
<feature type="transmembrane region" description="Helical" evidence="7">
    <location>
        <begin position="425"/>
        <end position="451"/>
    </location>
</feature>
<evidence type="ECO:0000256" key="2">
    <source>
        <dbReference type="ARBA" id="ARBA00007635"/>
    </source>
</evidence>
<dbReference type="Gramene" id="GBG61589">
    <property type="protein sequence ID" value="GBG61589"/>
    <property type="gene ID" value="CBR_g22386"/>
</dbReference>
<evidence type="ECO:0000256" key="4">
    <source>
        <dbReference type="ARBA" id="ARBA00022989"/>
    </source>
</evidence>
<feature type="transmembrane region" description="Helical" evidence="7">
    <location>
        <begin position="398"/>
        <end position="418"/>
    </location>
</feature>
<dbReference type="Pfam" id="PF00892">
    <property type="entry name" value="EamA"/>
    <property type="match status" value="2"/>
</dbReference>
<feature type="transmembrane region" description="Helical" evidence="7">
    <location>
        <begin position="569"/>
        <end position="589"/>
    </location>
</feature>
<dbReference type="InterPro" id="IPR050638">
    <property type="entry name" value="AA-Vitamin_Transporters"/>
</dbReference>
<keyword evidence="4 7" id="KW-1133">Transmembrane helix</keyword>
<feature type="transmembrane region" description="Helical" evidence="7">
    <location>
        <begin position="529"/>
        <end position="549"/>
    </location>
</feature>
<dbReference type="AlphaFoldDB" id="A0A388JUU4"/>
<accession>A0A388JUU4</accession>
<dbReference type="PANTHER" id="PTHR32322:SF2">
    <property type="entry name" value="EAMA DOMAIN-CONTAINING PROTEIN"/>
    <property type="match status" value="1"/>
</dbReference>
<keyword evidence="3 7" id="KW-0812">Transmembrane</keyword>
<dbReference type="OMA" id="AMAWISI"/>
<dbReference type="GO" id="GO:0009507">
    <property type="term" value="C:chloroplast"/>
    <property type="evidence" value="ECO:0007669"/>
    <property type="project" value="TreeGrafter"/>
</dbReference>
<gene>
    <name evidence="9" type="ORF">CBR_g22386</name>
</gene>
<dbReference type="Proteomes" id="UP000265515">
    <property type="component" value="Unassembled WGS sequence"/>
</dbReference>
<keyword evidence="5 7" id="KW-0472">Membrane</keyword>
<evidence type="ECO:0000259" key="8">
    <source>
        <dbReference type="Pfam" id="PF00892"/>
    </source>
</evidence>
<feature type="domain" description="EamA" evidence="8">
    <location>
        <begin position="310"/>
        <end position="440"/>
    </location>
</feature>
<feature type="transmembrane region" description="Helical" evidence="7">
    <location>
        <begin position="337"/>
        <end position="357"/>
    </location>
</feature>
<dbReference type="GO" id="GO:0016020">
    <property type="term" value="C:membrane"/>
    <property type="evidence" value="ECO:0007669"/>
    <property type="project" value="UniProtKB-SubCell"/>
</dbReference>
<protein>
    <recommendedName>
        <fullName evidence="8">EamA domain-containing protein</fullName>
    </recommendedName>
</protein>
<organism evidence="9 10">
    <name type="scientific">Chara braunii</name>
    <name type="common">Braun's stonewort</name>
    <dbReference type="NCBI Taxonomy" id="69332"/>
    <lineage>
        <taxon>Eukaryota</taxon>
        <taxon>Viridiplantae</taxon>
        <taxon>Streptophyta</taxon>
        <taxon>Charophyceae</taxon>
        <taxon>Charales</taxon>
        <taxon>Characeae</taxon>
        <taxon>Chara</taxon>
    </lineage>
</organism>
<feature type="transmembrane region" description="Helical" evidence="7">
    <location>
        <begin position="364"/>
        <end position="386"/>
    </location>
</feature>
<evidence type="ECO:0000256" key="1">
    <source>
        <dbReference type="ARBA" id="ARBA00004141"/>
    </source>
</evidence>
<dbReference type="PANTHER" id="PTHR32322">
    <property type="entry name" value="INNER MEMBRANE TRANSPORTER"/>
    <property type="match status" value="1"/>
</dbReference>
<feature type="transmembrane region" description="Helical" evidence="7">
    <location>
        <begin position="503"/>
        <end position="522"/>
    </location>
</feature>
<name>A0A388JUU4_CHABU</name>
<feature type="transmembrane region" description="Helical" evidence="7">
    <location>
        <begin position="601"/>
        <end position="618"/>
    </location>
</feature>
<proteinExistence type="inferred from homology"/>
<dbReference type="InterPro" id="IPR037185">
    <property type="entry name" value="EmrE-like"/>
</dbReference>
<dbReference type="EMBL" id="BFEA01000021">
    <property type="protein sequence ID" value="GBG61589.1"/>
    <property type="molecule type" value="Genomic_DNA"/>
</dbReference>
<dbReference type="STRING" id="69332.A0A388JUU4"/>
<comment type="similarity">
    <text evidence="2">Belongs to the drug/metabolite transporter (DMT) superfamily. Plant drug/metabolite exporter (P-DME) (TC 2.A.7.4) family.</text>
</comment>
<evidence type="ECO:0000256" key="5">
    <source>
        <dbReference type="ARBA" id="ARBA00023136"/>
    </source>
</evidence>
<feature type="region of interest" description="Disordered" evidence="6">
    <location>
        <begin position="218"/>
        <end position="253"/>
    </location>
</feature>
<comment type="subcellular location">
    <subcellularLocation>
        <location evidence="1">Membrane</location>
        <topology evidence="1">Multi-pass membrane protein</topology>
    </subcellularLocation>
</comment>
<evidence type="ECO:0000256" key="3">
    <source>
        <dbReference type="ARBA" id="ARBA00022692"/>
    </source>
</evidence>